<keyword evidence="2" id="KW-0732">Signal</keyword>
<feature type="chain" id="PRO_5047021114" evidence="2">
    <location>
        <begin position="22"/>
        <end position="344"/>
    </location>
</feature>
<dbReference type="RefSeq" id="WP_303278878.1">
    <property type="nucleotide sequence ID" value="NZ_JAUOEK010000142.1"/>
</dbReference>
<feature type="region of interest" description="Disordered" evidence="1">
    <location>
        <begin position="296"/>
        <end position="344"/>
    </location>
</feature>
<proteinExistence type="predicted"/>
<dbReference type="Pfam" id="PF13557">
    <property type="entry name" value="Phenol_MetA_deg"/>
    <property type="match status" value="1"/>
</dbReference>
<gene>
    <name evidence="3" type="ORF">Q4Q35_15300</name>
</gene>
<dbReference type="Proteomes" id="UP001176883">
    <property type="component" value="Unassembled WGS sequence"/>
</dbReference>
<sequence length="344" mass="39149">MNPIKSTLCLLLILTSIQAYSQYTDVINSNRPGASRSAFSVGTNVVQFEIGPYIIDEKRTPVTSYKVSGYGIDFAARYGLLFEELELNIEGTYQNDTKTSTSNLSTKEERANFKTVTFGAKYLMYDPYKNSEKNKPNLYSWRANHSFKWSSLIPAVSVYLGANFDTDNNPYTAAGVEGFSPKIMIATQNNFPGGWVFVMNLIKDRIGSDQSDFQYILTLTHSFNPKWVIFGEAQGIQSDFYADNLFRFGGAYLWQKNLQLDTALTFNTKDTPSVFSANFGVSYRLDFHKDKEIKNEKIDNGNTAKEEGKRRSRRNKSKIKKKDADTQDVKKKKQKKDDIDFNDN</sequence>
<feature type="compositionally biased region" description="Basic residues" evidence="1">
    <location>
        <begin position="310"/>
        <end position="321"/>
    </location>
</feature>
<dbReference type="InterPro" id="IPR025737">
    <property type="entry name" value="FApF"/>
</dbReference>
<keyword evidence="4" id="KW-1185">Reference proteome</keyword>
<comment type="caution">
    <text evidence="3">The sequence shown here is derived from an EMBL/GenBank/DDBJ whole genome shotgun (WGS) entry which is preliminary data.</text>
</comment>
<protein>
    <submittedName>
        <fullName evidence="3">Transporter</fullName>
    </submittedName>
</protein>
<feature type="compositionally biased region" description="Basic and acidic residues" evidence="1">
    <location>
        <begin position="296"/>
        <end position="309"/>
    </location>
</feature>
<dbReference type="EMBL" id="JAUOEK010000142">
    <property type="protein sequence ID" value="MDO5971174.1"/>
    <property type="molecule type" value="Genomic_DNA"/>
</dbReference>
<evidence type="ECO:0000256" key="1">
    <source>
        <dbReference type="SAM" id="MobiDB-lite"/>
    </source>
</evidence>
<reference evidence="3" key="1">
    <citation type="submission" date="2023-07" db="EMBL/GenBank/DDBJ databases">
        <title>Two novel species in the genus Flavivirga.</title>
        <authorList>
            <person name="Kwon K."/>
        </authorList>
    </citation>
    <scope>NUCLEOTIDE SEQUENCE</scope>
    <source>
        <strain evidence="3">KCTC 52353</strain>
    </source>
</reference>
<organism evidence="3 4">
    <name type="scientific">Flavivirga aquimarina</name>
    <dbReference type="NCBI Taxonomy" id="2027862"/>
    <lineage>
        <taxon>Bacteria</taxon>
        <taxon>Pseudomonadati</taxon>
        <taxon>Bacteroidota</taxon>
        <taxon>Flavobacteriia</taxon>
        <taxon>Flavobacteriales</taxon>
        <taxon>Flavobacteriaceae</taxon>
        <taxon>Flavivirga</taxon>
    </lineage>
</organism>
<feature type="compositionally biased region" description="Basic and acidic residues" evidence="1">
    <location>
        <begin position="322"/>
        <end position="344"/>
    </location>
</feature>
<evidence type="ECO:0000313" key="4">
    <source>
        <dbReference type="Proteomes" id="UP001176883"/>
    </source>
</evidence>
<evidence type="ECO:0000256" key="2">
    <source>
        <dbReference type="SAM" id="SignalP"/>
    </source>
</evidence>
<accession>A0ABT8WDF2</accession>
<name>A0ABT8WDF2_9FLAO</name>
<feature type="signal peptide" evidence="2">
    <location>
        <begin position="1"/>
        <end position="21"/>
    </location>
</feature>
<evidence type="ECO:0000313" key="3">
    <source>
        <dbReference type="EMBL" id="MDO5971174.1"/>
    </source>
</evidence>